<protein>
    <recommendedName>
        <fullName evidence="2">Reverse transcriptase Ty1/copia-type domain-containing protein</fullName>
    </recommendedName>
</protein>
<proteinExistence type="predicted"/>
<feature type="region of interest" description="Disordered" evidence="1">
    <location>
        <begin position="479"/>
        <end position="501"/>
    </location>
</feature>
<evidence type="ECO:0000313" key="3">
    <source>
        <dbReference type="EMBL" id="KAD2805193.1"/>
    </source>
</evidence>
<accession>A0A5N6LUD6</accession>
<gene>
    <name evidence="3" type="ORF">E3N88_38570</name>
</gene>
<organism evidence="3 4">
    <name type="scientific">Mikania micrantha</name>
    <name type="common">bitter vine</name>
    <dbReference type="NCBI Taxonomy" id="192012"/>
    <lineage>
        <taxon>Eukaryota</taxon>
        <taxon>Viridiplantae</taxon>
        <taxon>Streptophyta</taxon>
        <taxon>Embryophyta</taxon>
        <taxon>Tracheophyta</taxon>
        <taxon>Spermatophyta</taxon>
        <taxon>Magnoliopsida</taxon>
        <taxon>eudicotyledons</taxon>
        <taxon>Gunneridae</taxon>
        <taxon>Pentapetalae</taxon>
        <taxon>asterids</taxon>
        <taxon>campanulids</taxon>
        <taxon>Asterales</taxon>
        <taxon>Asteraceae</taxon>
        <taxon>Asteroideae</taxon>
        <taxon>Heliantheae alliance</taxon>
        <taxon>Eupatorieae</taxon>
        <taxon>Mikania</taxon>
    </lineage>
</organism>
<dbReference type="CDD" id="cd09272">
    <property type="entry name" value="RNase_HI_RT_Ty1"/>
    <property type="match status" value="1"/>
</dbReference>
<feature type="compositionally biased region" description="Low complexity" evidence="1">
    <location>
        <begin position="480"/>
        <end position="492"/>
    </location>
</feature>
<evidence type="ECO:0000259" key="2">
    <source>
        <dbReference type="Pfam" id="PF07727"/>
    </source>
</evidence>
<dbReference type="PANTHER" id="PTHR11439">
    <property type="entry name" value="GAG-POL-RELATED RETROTRANSPOSON"/>
    <property type="match status" value="1"/>
</dbReference>
<dbReference type="Pfam" id="PF07727">
    <property type="entry name" value="RVT_2"/>
    <property type="match status" value="1"/>
</dbReference>
<evidence type="ECO:0000256" key="1">
    <source>
        <dbReference type="SAM" id="MobiDB-lite"/>
    </source>
</evidence>
<dbReference type="SUPFAM" id="SSF56672">
    <property type="entry name" value="DNA/RNA polymerases"/>
    <property type="match status" value="1"/>
</dbReference>
<feature type="domain" description="Reverse transcriptase Ty1/copia-type" evidence="2">
    <location>
        <begin position="554"/>
        <end position="727"/>
    </location>
</feature>
<keyword evidence="4" id="KW-1185">Reference proteome</keyword>
<name>A0A5N6LUD6_9ASTR</name>
<dbReference type="PANTHER" id="PTHR11439:SF495">
    <property type="entry name" value="REVERSE TRANSCRIPTASE, RNA-DEPENDENT DNA POLYMERASE-RELATED"/>
    <property type="match status" value="1"/>
</dbReference>
<dbReference type="OrthoDB" id="1740642at2759"/>
<comment type="caution">
    <text evidence="3">The sequence shown here is derived from an EMBL/GenBank/DDBJ whole genome shotgun (WGS) entry which is preliminary data.</text>
</comment>
<reference evidence="3 4" key="1">
    <citation type="submission" date="2019-05" db="EMBL/GenBank/DDBJ databases">
        <title>Mikania micrantha, genome provides insights into the molecular mechanism of rapid growth.</title>
        <authorList>
            <person name="Liu B."/>
        </authorList>
    </citation>
    <scope>NUCLEOTIDE SEQUENCE [LARGE SCALE GENOMIC DNA]</scope>
    <source>
        <strain evidence="3">NLD-2019</strain>
        <tissue evidence="3">Leaf</tissue>
    </source>
</reference>
<dbReference type="Proteomes" id="UP000326396">
    <property type="component" value="Linkage Group LG8"/>
</dbReference>
<dbReference type="InterPro" id="IPR013103">
    <property type="entry name" value="RVT_2"/>
</dbReference>
<dbReference type="InterPro" id="IPR043502">
    <property type="entry name" value="DNA/RNA_pol_sf"/>
</dbReference>
<sequence>MRFADVQARKWSGAYRAGWESPNLLDELRTYRLGSASGSGLIKSYEMNDQQRAMNHTNSYNDAGINSVNSAFISQPSSTYPFGASSGNSYVSIAVQPTTLAKEVLDNIALVAGFFKCSTTLGSGDLLPPFAILIKALNISEESTVALMASSTHNHQEHAFMAHLPADADVMVEDMIQKQMKWKETKAVGENGNVFVNNPPPLSNSFVYTPITEEEHARSATLIYDQVIVEDWVEEDDEPVAAINFNNPSSKMISDDNFVSKPLDFSIFKKSVPFIPFALSTDNACLNDDNVDCFRLNMSDWDFINTLNASRSSSNSKTSTNVVSNSGDDLQSDINLHRIGTFIENPKVDRYVPPKPKTEIKAPSLSCFLKHNKRSVKNKAVMKQRDQHSANQSVKRQTYFHCGVPGHIHEIANMTHMLLSQEPIRRLNLVCHTSWTVDPHAQHPTTPQLDKGKEIQSDTSIVSIPDHVLSEPIDAEYTASSSNSEFNSEPENLVAPSTNASDTPTIKPKNIYMALEEPSWVEAMHDKLNQFDRLKVWELVHLADGKNHLSVLGICLIHGITVYQMDGKTTFLYGKVKEEIYVAQAPGFVNSDHPAHVYKLDKALYGLHQALRAWYTTLTEHLLSHGYTRGTIDQTLFLKRVDDDMILVQLYVDDIIFRSTSEKLCKEFESKMKKKFEMSSLGEMTTFLGLQVRKNSEGILIHQSKYVIDMLVKFGMQDCNSEVTPMKERPIVTSDEHGFEVDQTHYRSMIRSLMYLTASRPDIMFAVCQCARYQSSPRLSHLIVVHRVFIYLKGKPRFGLWYPRNSKFDLFTFSDSDYGGCDMDRKSTSAGCQFLGDRLISWQCKKQQTVSISTTEAEYVVASACCSQVIWMQHQLLDYGLNFHKLRFFVITMKQFKYAKTRFNTQKPSALT</sequence>
<dbReference type="AlphaFoldDB" id="A0A5N6LUD6"/>
<dbReference type="EMBL" id="SZYD01000018">
    <property type="protein sequence ID" value="KAD2805193.1"/>
    <property type="molecule type" value="Genomic_DNA"/>
</dbReference>
<evidence type="ECO:0000313" key="4">
    <source>
        <dbReference type="Proteomes" id="UP000326396"/>
    </source>
</evidence>